<accession>T0Y4D1</accession>
<evidence type="ECO:0000313" key="1">
    <source>
        <dbReference type="EMBL" id="EQD26767.1"/>
    </source>
</evidence>
<protein>
    <submittedName>
        <fullName evidence="1">Uncharacterized protein</fullName>
    </submittedName>
</protein>
<comment type="caution">
    <text evidence="1">The sequence shown here is derived from an EMBL/GenBank/DDBJ whole genome shotgun (WGS) entry which is preliminary data.</text>
</comment>
<reference evidence="1" key="1">
    <citation type="submission" date="2013-08" db="EMBL/GenBank/DDBJ databases">
        <authorList>
            <person name="Mendez C."/>
            <person name="Richter M."/>
            <person name="Ferrer M."/>
            <person name="Sanchez J."/>
        </authorList>
    </citation>
    <scope>NUCLEOTIDE SEQUENCE</scope>
</reference>
<proteinExistence type="predicted"/>
<organism evidence="1">
    <name type="scientific">mine drainage metagenome</name>
    <dbReference type="NCBI Taxonomy" id="410659"/>
    <lineage>
        <taxon>unclassified sequences</taxon>
        <taxon>metagenomes</taxon>
        <taxon>ecological metagenomes</taxon>
    </lineage>
</organism>
<feature type="non-terminal residue" evidence="1">
    <location>
        <position position="156"/>
    </location>
</feature>
<dbReference type="EMBL" id="AUZY01013071">
    <property type="protein sequence ID" value="EQD26767.1"/>
    <property type="molecule type" value="Genomic_DNA"/>
</dbReference>
<sequence>MPLDVDLANKTSINLNMSAKIDPSNPNQTTVAVNGNAGTYSSVLGGYSPLQSGSKIYIYYDTNMNYFNTTSTPISNPSGYYAWADKCAFSGRLQCTYANPLASITQGGCNKNHPLCGSNYFGDYLLEANHQNYDPQTTISGSGTKCQKQPKGLIQP</sequence>
<name>T0Y4D1_9ZZZZ</name>
<reference evidence="1" key="2">
    <citation type="journal article" date="2014" name="ISME J.">
        <title>Microbial stratification in low pH oxic and suboxic macroscopic growths along an acid mine drainage.</title>
        <authorList>
            <person name="Mendez-Garcia C."/>
            <person name="Mesa V."/>
            <person name="Sprenger R.R."/>
            <person name="Richter M."/>
            <person name="Diez M.S."/>
            <person name="Solano J."/>
            <person name="Bargiela R."/>
            <person name="Golyshina O.V."/>
            <person name="Manteca A."/>
            <person name="Ramos J.L."/>
            <person name="Gallego J.R."/>
            <person name="Llorente I."/>
            <person name="Martins Dos Santos V.A."/>
            <person name="Jensen O.N."/>
            <person name="Pelaez A.I."/>
            <person name="Sanchez J."/>
            <person name="Ferrer M."/>
        </authorList>
    </citation>
    <scope>NUCLEOTIDE SEQUENCE</scope>
</reference>
<gene>
    <name evidence="1" type="ORF">B1B_19463</name>
</gene>
<dbReference type="AlphaFoldDB" id="T0Y4D1"/>